<dbReference type="Proteomes" id="UP000681340">
    <property type="component" value="Unassembled WGS sequence"/>
</dbReference>
<name>A0A919S4P9_9ACTN</name>
<proteinExistence type="predicted"/>
<dbReference type="AlphaFoldDB" id="A0A919S4P9"/>
<accession>A0A919S4P9</accession>
<sequence>MGTPSADVEQYLKELEHPLKEGVLQLRAAILACDPAITEHVKWNAPSFCHGGQDRVTFRLQPRGKLQLIFHRGAKVRADTAGFTFEDPTGLMTWPAPDRAVVDFPDLAAVTARQAQVVALVRRWVLT</sequence>
<comment type="caution">
    <text evidence="2">The sequence shown here is derived from an EMBL/GenBank/DDBJ whole genome shotgun (WGS) entry which is preliminary data.</text>
</comment>
<evidence type="ECO:0000259" key="1">
    <source>
        <dbReference type="Pfam" id="PF08818"/>
    </source>
</evidence>
<feature type="domain" description="YdhG-like" evidence="1">
    <location>
        <begin position="20"/>
        <end position="125"/>
    </location>
</feature>
<organism evidence="2 3">
    <name type="scientific">Actinoplanes auranticolor</name>
    <dbReference type="NCBI Taxonomy" id="47988"/>
    <lineage>
        <taxon>Bacteria</taxon>
        <taxon>Bacillati</taxon>
        <taxon>Actinomycetota</taxon>
        <taxon>Actinomycetes</taxon>
        <taxon>Micromonosporales</taxon>
        <taxon>Micromonosporaceae</taxon>
        <taxon>Actinoplanes</taxon>
    </lineage>
</organism>
<dbReference type="RefSeq" id="WP_212987587.1">
    <property type="nucleotide sequence ID" value="NZ_BAABEA010000044.1"/>
</dbReference>
<evidence type="ECO:0000313" key="2">
    <source>
        <dbReference type="EMBL" id="GIM65155.1"/>
    </source>
</evidence>
<evidence type="ECO:0000313" key="3">
    <source>
        <dbReference type="Proteomes" id="UP000681340"/>
    </source>
</evidence>
<dbReference type="InterPro" id="IPR014922">
    <property type="entry name" value="YdhG-like"/>
</dbReference>
<keyword evidence="3" id="KW-1185">Reference proteome</keyword>
<protein>
    <recommendedName>
        <fullName evidence="1">YdhG-like domain-containing protein</fullName>
    </recommendedName>
</protein>
<dbReference type="Pfam" id="PF08818">
    <property type="entry name" value="DUF1801"/>
    <property type="match status" value="1"/>
</dbReference>
<dbReference type="SUPFAM" id="SSF159888">
    <property type="entry name" value="YdhG-like"/>
    <property type="match status" value="1"/>
</dbReference>
<reference evidence="2" key="1">
    <citation type="submission" date="2021-03" db="EMBL/GenBank/DDBJ databases">
        <title>Whole genome shotgun sequence of Actinoplanes auranticolor NBRC 12245.</title>
        <authorList>
            <person name="Komaki H."/>
            <person name="Tamura T."/>
        </authorList>
    </citation>
    <scope>NUCLEOTIDE SEQUENCE</scope>
    <source>
        <strain evidence="2">NBRC 12245</strain>
    </source>
</reference>
<dbReference type="Gene3D" id="3.90.1150.200">
    <property type="match status" value="1"/>
</dbReference>
<dbReference type="EMBL" id="BOQL01000015">
    <property type="protein sequence ID" value="GIM65155.1"/>
    <property type="molecule type" value="Genomic_DNA"/>
</dbReference>
<gene>
    <name evidence="2" type="ORF">Aau02nite_15100</name>
</gene>